<dbReference type="EMBL" id="LT985188">
    <property type="protein sequence ID" value="SPD86636.1"/>
    <property type="molecule type" value="Genomic_DNA"/>
</dbReference>
<reference evidence="3 4" key="1">
    <citation type="submission" date="2018-02" db="EMBL/GenBank/DDBJ databases">
        <authorList>
            <person name="Cohen D.B."/>
            <person name="Kent A.D."/>
        </authorList>
    </citation>
    <scope>NUCLEOTIDE SEQUENCE [LARGE SCALE GENOMIC DNA]</scope>
    <source>
        <strain evidence="3">1</strain>
    </source>
</reference>
<dbReference type="SUPFAM" id="SSF52402">
    <property type="entry name" value="Adenine nucleotide alpha hydrolases-like"/>
    <property type="match status" value="2"/>
</dbReference>
<sequence>MAKPYAGPPPILVGYDASDDAVQALEYAARVAAATKTLLQVVFVADDTVVNSAWGVVFDASSVQSTARRLLGEAAGVAHSLGVAKKRIQTKVAVGTPVGVLTQLSQNCSMVVVGRRANSGVSRQFSGSTTVGLAASVRCPLVVVSDTATHIDGPIGVALDASGPGLAALDWALSNPLFTGRPVRVVSVCRAPQSRIFRSSVSQEQIDEAVRQTGASQASLVAKVAVRHPGASSIEAEVRYGSPIDELASLSEQVSVLVLEASVRFPTYSVGSVARGMLTYASCPVVLVKS</sequence>
<name>A0A2N9JGW8_9ACTN</name>
<organism evidence="3 4">
    <name type="scientific">Micropruina glycogenica</name>
    <dbReference type="NCBI Taxonomy" id="75385"/>
    <lineage>
        <taxon>Bacteria</taxon>
        <taxon>Bacillati</taxon>
        <taxon>Actinomycetota</taxon>
        <taxon>Actinomycetes</taxon>
        <taxon>Propionibacteriales</taxon>
        <taxon>Nocardioidaceae</taxon>
        <taxon>Micropruina</taxon>
    </lineage>
</organism>
<dbReference type="InterPro" id="IPR006015">
    <property type="entry name" value="Universal_stress_UspA"/>
</dbReference>
<feature type="domain" description="UspA" evidence="2">
    <location>
        <begin position="154"/>
        <end position="289"/>
    </location>
</feature>
<evidence type="ECO:0000259" key="2">
    <source>
        <dbReference type="Pfam" id="PF00582"/>
    </source>
</evidence>
<comment type="similarity">
    <text evidence="1">Belongs to the universal stress protein A family.</text>
</comment>
<proteinExistence type="inferred from homology"/>
<accession>A0A2N9JGW8</accession>
<dbReference type="AlphaFoldDB" id="A0A2N9JGW8"/>
<evidence type="ECO:0000313" key="4">
    <source>
        <dbReference type="Proteomes" id="UP000238164"/>
    </source>
</evidence>
<protein>
    <submittedName>
        <fullName evidence="3">Putative Nucleotide-binding universal stress protein, UspA family</fullName>
    </submittedName>
</protein>
<evidence type="ECO:0000256" key="1">
    <source>
        <dbReference type="ARBA" id="ARBA00008791"/>
    </source>
</evidence>
<dbReference type="RefSeq" id="WP_105185555.1">
    <property type="nucleotide sequence ID" value="NZ_BAAAGO010000007.1"/>
</dbReference>
<feature type="domain" description="UspA" evidence="2">
    <location>
        <begin position="10"/>
        <end position="144"/>
    </location>
</feature>
<dbReference type="CDD" id="cd00293">
    <property type="entry name" value="USP-like"/>
    <property type="match status" value="2"/>
</dbReference>
<dbReference type="InterPro" id="IPR006016">
    <property type="entry name" value="UspA"/>
</dbReference>
<dbReference type="Pfam" id="PF00582">
    <property type="entry name" value="Usp"/>
    <property type="match status" value="2"/>
</dbReference>
<dbReference type="OrthoDB" id="5143389at2"/>
<dbReference type="PANTHER" id="PTHR46268">
    <property type="entry name" value="STRESS RESPONSE PROTEIN NHAX"/>
    <property type="match status" value="1"/>
</dbReference>
<dbReference type="KEGG" id="mgg:MPLG2_1600"/>
<dbReference type="PANTHER" id="PTHR46268:SF6">
    <property type="entry name" value="UNIVERSAL STRESS PROTEIN UP12"/>
    <property type="match status" value="1"/>
</dbReference>
<gene>
    <name evidence="3" type="ORF">MPLG2_1600</name>
</gene>
<evidence type="ECO:0000313" key="3">
    <source>
        <dbReference type="EMBL" id="SPD86636.1"/>
    </source>
</evidence>
<dbReference type="PRINTS" id="PR01438">
    <property type="entry name" value="UNVRSLSTRESS"/>
</dbReference>
<dbReference type="Gene3D" id="3.40.50.12370">
    <property type="match status" value="1"/>
</dbReference>
<dbReference type="Proteomes" id="UP000238164">
    <property type="component" value="Chromosome 1"/>
</dbReference>
<keyword evidence="4" id="KW-1185">Reference proteome</keyword>